<feature type="region of interest" description="Disordered" evidence="1">
    <location>
        <begin position="1"/>
        <end position="58"/>
    </location>
</feature>
<gene>
    <name evidence="2" type="ORF">L345_12897</name>
</gene>
<protein>
    <submittedName>
        <fullName evidence="2">Uncharacterized protein</fullName>
    </submittedName>
</protein>
<dbReference type="EMBL" id="AZIM01003980">
    <property type="protein sequence ID" value="ETE61356.1"/>
    <property type="molecule type" value="Genomic_DNA"/>
</dbReference>
<proteinExistence type="predicted"/>
<evidence type="ECO:0000256" key="1">
    <source>
        <dbReference type="SAM" id="MobiDB-lite"/>
    </source>
</evidence>
<dbReference type="AlphaFoldDB" id="V8NHA6"/>
<evidence type="ECO:0000313" key="2">
    <source>
        <dbReference type="EMBL" id="ETE61356.1"/>
    </source>
</evidence>
<accession>V8NHA6</accession>
<sequence length="141" mass="16032">MNKGWVERKKENERRREGRKENRGRKEIGTNEQTKDGKNENGRKENRRRDGQKKNRGRCFEAYVGIPMTPLQLFKAAASVPGIVQPPFMAALQSQENTHWLLKHRLELAESEKLPMEKKGCVGPPTGLPLFPSGKKGLNPS</sequence>
<feature type="region of interest" description="Disordered" evidence="1">
    <location>
        <begin position="117"/>
        <end position="141"/>
    </location>
</feature>
<name>V8NHA6_OPHHA</name>
<reference evidence="2 3" key="1">
    <citation type="journal article" date="2013" name="Proc. Natl. Acad. Sci. U.S.A.">
        <title>The king cobra genome reveals dynamic gene evolution and adaptation in the snake venom system.</title>
        <authorList>
            <person name="Vonk F.J."/>
            <person name="Casewell N.R."/>
            <person name="Henkel C.V."/>
            <person name="Heimberg A.M."/>
            <person name="Jansen H.J."/>
            <person name="McCleary R.J."/>
            <person name="Kerkkamp H.M."/>
            <person name="Vos R.A."/>
            <person name="Guerreiro I."/>
            <person name="Calvete J.J."/>
            <person name="Wuster W."/>
            <person name="Woods A.E."/>
            <person name="Logan J.M."/>
            <person name="Harrison R.A."/>
            <person name="Castoe T.A."/>
            <person name="de Koning A.P."/>
            <person name="Pollock D.D."/>
            <person name="Yandell M."/>
            <person name="Calderon D."/>
            <person name="Renjifo C."/>
            <person name="Currier R.B."/>
            <person name="Salgado D."/>
            <person name="Pla D."/>
            <person name="Sanz L."/>
            <person name="Hyder A.S."/>
            <person name="Ribeiro J.M."/>
            <person name="Arntzen J.W."/>
            <person name="van den Thillart G.E."/>
            <person name="Boetzer M."/>
            <person name="Pirovano W."/>
            <person name="Dirks R.P."/>
            <person name="Spaink H.P."/>
            <person name="Duboule D."/>
            <person name="McGlinn E."/>
            <person name="Kini R.M."/>
            <person name="Richardson M.K."/>
        </authorList>
    </citation>
    <scope>NUCLEOTIDE SEQUENCE</scope>
    <source>
        <tissue evidence="2">Blood</tissue>
    </source>
</reference>
<dbReference type="Proteomes" id="UP000018936">
    <property type="component" value="Unassembled WGS sequence"/>
</dbReference>
<evidence type="ECO:0000313" key="3">
    <source>
        <dbReference type="Proteomes" id="UP000018936"/>
    </source>
</evidence>
<organism evidence="2 3">
    <name type="scientific">Ophiophagus hannah</name>
    <name type="common">King cobra</name>
    <name type="synonym">Naja hannah</name>
    <dbReference type="NCBI Taxonomy" id="8665"/>
    <lineage>
        <taxon>Eukaryota</taxon>
        <taxon>Metazoa</taxon>
        <taxon>Chordata</taxon>
        <taxon>Craniata</taxon>
        <taxon>Vertebrata</taxon>
        <taxon>Euteleostomi</taxon>
        <taxon>Lepidosauria</taxon>
        <taxon>Squamata</taxon>
        <taxon>Bifurcata</taxon>
        <taxon>Unidentata</taxon>
        <taxon>Episquamata</taxon>
        <taxon>Toxicofera</taxon>
        <taxon>Serpentes</taxon>
        <taxon>Colubroidea</taxon>
        <taxon>Elapidae</taxon>
        <taxon>Elapinae</taxon>
        <taxon>Ophiophagus</taxon>
    </lineage>
</organism>
<keyword evidence="3" id="KW-1185">Reference proteome</keyword>
<comment type="caution">
    <text evidence="2">The sequence shown here is derived from an EMBL/GenBank/DDBJ whole genome shotgun (WGS) entry which is preliminary data.</text>
</comment>
<feature type="compositionally biased region" description="Basic and acidic residues" evidence="1">
    <location>
        <begin position="1"/>
        <end position="53"/>
    </location>
</feature>
<feature type="non-terminal residue" evidence="2">
    <location>
        <position position="1"/>
    </location>
</feature>